<dbReference type="InterPro" id="IPR004839">
    <property type="entry name" value="Aminotransferase_I/II_large"/>
</dbReference>
<keyword evidence="4 6" id="KW-0808">Transferase</keyword>
<evidence type="ECO:0000256" key="1">
    <source>
        <dbReference type="ARBA" id="ARBA00001933"/>
    </source>
</evidence>
<sequence>MKLSQRVQTCELSPMRKFHPFAVEAQAKGRKIYHLNIGQPDIATPQVYFDAVRNFADPVLEYAESPGVPSYLHAVQAYYARLGAHYDESEILATTGGSEALSIVMQCILDPGSEVLIPEPYYPNYATFIRAACGRVCPIPTSPEEGYHYADRAKIEALIHENTRAIMITNPSNPTGVTLTAEERQMLLDVAREHDIYLICDEVYREFFYNGEGLVTMGALDDPNGNLVIIDSVSKRFSACGARIGCLISKNKALMAEAMKFCQARLSVATLDQVAAAALYTVDQHYFDEMRLEYQRRRDTVMEKLRTIPGVTCRTPDGAFYLMAALPIDDADRFQQWLLTDFEDHGETVMFSPGHSFYATPGNGVNEVRIAYVLKEEDLSRAMDLLALGIKAYQKAIL</sequence>
<dbReference type="InterPro" id="IPR015421">
    <property type="entry name" value="PyrdxlP-dep_Trfase_major"/>
</dbReference>
<feature type="domain" description="Aminotransferase class I/classII large" evidence="7">
    <location>
        <begin position="32"/>
        <end position="384"/>
    </location>
</feature>
<dbReference type="Gene3D" id="3.40.640.10">
    <property type="entry name" value="Type I PLP-dependent aspartate aminotransferase-like (Major domain)"/>
    <property type="match status" value="1"/>
</dbReference>
<dbReference type="GO" id="GO:0006520">
    <property type="term" value="P:amino acid metabolic process"/>
    <property type="evidence" value="ECO:0007669"/>
    <property type="project" value="InterPro"/>
</dbReference>
<keyword evidence="3 6" id="KW-0032">Aminotransferase</keyword>
<evidence type="ECO:0000313" key="8">
    <source>
        <dbReference type="EMBL" id="HIR50030.1"/>
    </source>
</evidence>
<comment type="similarity">
    <text evidence="2 6">Belongs to the class-I pyridoxal-phosphate-dependent aminotransferase family.</text>
</comment>
<evidence type="ECO:0000256" key="4">
    <source>
        <dbReference type="ARBA" id="ARBA00022679"/>
    </source>
</evidence>
<dbReference type="GO" id="GO:0030170">
    <property type="term" value="F:pyridoxal phosphate binding"/>
    <property type="evidence" value="ECO:0007669"/>
    <property type="project" value="InterPro"/>
</dbReference>
<dbReference type="CDD" id="cd00609">
    <property type="entry name" value="AAT_like"/>
    <property type="match status" value="1"/>
</dbReference>
<dbReference type="EC" id="2.6.1.-" evidence="6"/>
<proteinExistence type="inferred from homology"/>
<reference evidence="8" key="1">
    <citation type="submission" date="2020-10" db="EMBL/GenBank/DDBJ databases">
        <authorList>
            <person name="Gilroy R."/>
        </authorList>
    </citation>
    <scope>NUCLEOTIDE SEQUENCE</scope>
    <source>
        <strain evidence="8">ChiBcec15-4380</strain>
    </source>
</reference>
<dbReference type="PRINTS" id="PR00753">
    <property type="entry name" value="ACCSYNTHASE"/>
</dbReference>
<dbReference type="GO" id="GO:0008483">
    <property type="term" value="F:transaminase activity"/>
    <property type="evidence" value="ECO:0007669"/>
    <property type="project" value="UniProtKB-KW"/>
</dbReference>
<dbReference type="AlphaFoldDB" id="A0A9D1DG67"/>
<evidence type="ECO:0000313" key="9">
    <source>
        <dbReference type="Proteomes" id="UP000824239"/>
    </source>
</evidence>
<dbReference type="PANTHER" id="PTHR46383:SF1">
    <property type="entry name" value="ASPARTATE AMINOTRANSFERASE"/>
    <property type="match status" value="1"/>
</dbReference>
<evidence type="ECO:0000256" key="2">
    <source>
        <dbReference type="ARBA" id="ARBA00007441"/>
    </source>
</evidence>
<dbReference type="InterPro" id="IPR015424">
    <property type="entry name" value="PyrdxlP-dep_Trfase"/>
</dbReference>
<evidence type="ECO:0000259" key="7">
    <source>
        <dbReference type="Pfam" id="PF00155"/>
    </source>
</evidence>
<dbReference type="Gene3D" id="3.90.1150.10">
    <property type="entry name" value="Aspartate Aminotransferase, domain 1"/>
    <property type="match status" value="1"/>
</dbReference>
<organism evidence="8 9">
    <name type="scientific">Candidatus Avoscillospira avicola</name>
    <dbReference type="NCBI Taxonomy" id="2840706"/>
    <lineage>
        <taxon>Bacteria</taxon>
        <taxon>Bacillati</taxon>
        <taxon>Bacillota</taxon>
        <taxon>Clostridia</taxon>
        <taxon>Eubacteriales</taxon>
        <taxon>Oscillospiraceae</taxon>
        <taxon>Oscillospiraceae incertae sedis</taxon>
        <taxon>Candidatus Avoscillospira</taxon>
    </lineage>
</organism>
<dbReference type="PROSITE" id="PS00105">
    <property type="entry name" value="AA_TRANSFER_CLASS_1"/>
    <property type="match status" value="1"/>
</dbReference>
<dbReference type="SUPFAM" id="SSF53383">
    <property type="entry name" value="PLP-dependent transferases"/>
    <property type="match status" value="1"/>
</dbReference>
<evidence type="ECO:0000256" key="6">
    <source>
        <dbReference type="RuleBase" id="RU000481"/>
    </source>
</evidence>
<protein>
    <recommendedName>
        <fullName evidence="6">Aminotransferase</fullName>
        <ecNumber evidence="6">2.6.1.-</ecNumber>
    </recommendedName>
</protein>
<dbReference type="Proteomes" id="UP000824239">
    <property type="component" value="Unassembled WGS sequence"/>
</dbReference>
<dbReference type="Pfam" id="PF00155">
    <property type="entry name" value="Aminotran_1_2"/>
    <property type="match status" value="1"/>
</dbReference>
<dbReference type="EMBL" id="DVHE01000014">
    <property type="protein sequence ID" value="HIR50030.1"/>
    <property type="molecule type" value="Genomic_DNA"/>
</dbReference>
<keyword evidence="5" id="KW-0663">Pyridoxal phosphate</keyword>
<reference evidence="8" key="2">
    <citation type="journal article" date="2021" name="PeerJ">
        <title>Extensive microbial diversity within the chicken gut microbiome revealed by metagenomics and culture.</title>
        <authorList>
            <person name="Gilroy R."/>
            <person name="Ravi A."/>
            <person name="Getino M."/>
            <person name="Pursley I."/>
            <person name="Horton D.L."/>
            <person name="Alikhan N.F."/>
            <person name="Baker D."/>
            <person name="Gharbi K."/>
            <person name="Hall N."/>
            <person name="Watson M."/>
            <person name="Adriaenssens E.M."/>
            <person name="Foster-Nyarko E."/>
            <person name="Jarju S."/>
            <person name="Secka A."/>
            <person name="Antonio M."/>
            <person name="Oren A."/>
            <person name="Chaudhuri R.R."/>
            <person name="La Ragione R."/>
            <person name="Hildebrand F."/>
            <person name="Pallen M.J."/>
        </authorList>
    </citation>
    <scope>NUCLEOTIDE SEQUENCE</scope>
    <source>
        <strain evidence="8">ChiBcec15-4380</strain>
    </source>
</reference>
<comment type="caution">
    <text evidence="8">The sequence shown here is derived from an EMBL/GenBank/DDBJ whole genome shotgun (WGS) entry which is preliminary data.</text>
</comment>
<gene>
    <name evidence="8" type="ORF">IAA53_01880</name>
</gene>
<name>A0A9D1DG67_9FIRM</name>
<evidence type="ECO:0000256" key="3">
    <source>
        <dbReference type="ARBA" id="ARBA00022576"/>
    </source>
</evidence>
<dbReference type="InterPro" id="IPR004838">
    <property type="entry name" value="NHTrfase_class1_PyrdxlP-BS"/>
</dbReference>
<comment type="cofactor">
    <cofactor evidence="1 6">
        <name>pyridoxal 5'-phosphate</name>
        <dbReference type="ChEBI" id="CHEBI:597326"/>
    </cofactor>
</comment>
<evidence type="ECO:0000256" key="5">
    <source>
        <dbReference type="ARBA" id="ARBA00022898"/>
    </source>
</evidence>
<dbReference type="NCBIfam" id="NF005744">
    <property type="entry name" value="PRK07568.1"/>
    <property type="match status" value="1"/>
</dbReference>
<accession>A0A9D1DG67</accession>
<dbReference type="InterPro" id="IPR015422">
    <property type="entry name" value="PyrdxlP-dep_Trfase_small"/>
</dbReference>
<dbReference type="PANTHER" id="PTHR46383">
    <property type="entry name" value="ASPARTATE AMINOTRANSFERASE"/>
    <property type="match status" value="1"/>
</dbReference>
<dbReference type="InterPro" id="IPR050596">
    <property type="entry name" value="AspAT/PAT-like"/>
</dbReference>